<accession>A0A3N4JCM7</accession>
<organism evidence="3 4">
    <name type="scientific">Choiromyces venosus 120613-1</name>
    <dbReference type="NCBI Taxonomy" id="1336337"/>
    <lineage>
        <taxon>Eukaryota</taxon>
        <taxon>Fungi</taxon>
        <taxon>Dikarya</taxon>
        <taxon>Ascomycota</taxon>
        <taxon>Pezizomycotina</taxon>
        <taxon>Pezizomycetes</taxon>
        <taxon>Pezizales</taxon>
        <taxon>Tuberaceae</taxon>
        <taxon>Choiromyces</taxon>
    </lineage>
</organism>
<evidence type="ECO:0000256" key="2">
    <source>
        <dbReference type="SAM" id="Phobius"/>
    </source>
</evidence>
<keyword evidence="2" id="KW-1133">Transmembrane helix</keyword>
<sequence>MFVKSSSYRCTHFSLSPSFPFTSSLPNLPLAEYIYTQNVHTFSLSVSSLPFYLPNICPINRRKTKKKKEKRRKEKEKEKEKRKRKKERKKKRPVFVFPFFTLPFSLFFLLL</sequence>
<name>A0A3N4JCM7_9PEZI</name>
<evidence type="ECO:0000256" key="1">
    <source>
        <dbReference type="SAM" id="MobiDB-lite"/>
    </source>
</evidence>
<dbReference type="Proteomes" id="UP000276215">
    <property type="component" value="Unassembled WGS sequence"/>
</dbReference>
<dbReference type="AlphaFoldDB" id="A0A3N4JCM7"/>
<gene>
    <name evidence="3" type="ORF">L873DRAFT_1813401</name>
</gene>
<keyword evidence="4" id="KW-1185">Reference proteome</keyword>
<protein>
    <submittedName>
        <fullName evidence="3">Uncharacterized protein</fullName>
    </submittedName>
</protein>
<dbReference type="EMBL" id="ML120430">
    <property type="protein sequence ID" value="RPA95037.1"/>
    <property type="molecule type" value="Genomic_DNA"/>
</dbReference>
<evidence type="ECO:0000313" key="3">
    <source>
        <dbReference type="EMBL" id="RPA95037.1"/>
    </source>
</evidence>
<feature type="region of interest" description="Disordered" evidence="1">
    <location>
        <begin position="62"/>
        <end position="90"/>
    </location>
</feature>
<evidence type="ECO:0000313" key="4">
    <source>
        <dbReference type="Proteomes" id="UP000276215"/>
    </source>
</evidence>
<keyword evidence="2" id="KW-0812">Transmembrane</keyword>
<proteinExistence type="predicted"/>
<reference evidence="3 4" key="1">
    <citation type="journal article" date="2018" name="Nat. Ecol. Evol.">
        <title>Pezizomycetes genomes reveal the molecular basis of ectomycorrhizal truffle lifestyle.</title>
        <authorList>
            <person name="Murat C."/>
            <person name="Payen T."/>
            <person name="Noel B."/>
            <person name="Kuo A."/>
            <person name="Morin E."/>
            <person name="Chen J."/>
            <person name="Kohler A."/>
            <person name="Krizsan K."/>
            <person name="Balestrini R."/>
            <person name="Da Silva C."/>
            <person name="Montanini B."/>
            <person name="Hainaut M."/>
            <person name="Levati E."/>
            <person name="Barry K.W."/>
            <person name="Belfiori B."/>
            <person name="Cichocki N."/>
            <person name="Clum A."/>
            <person name="Dockter R.B."/>
            <person name="Fauchery L."/>
            <person name="Guy J."/>
            <person name="Iotti M."/>
            <person name="Le Tacon F."/>
            <person name="Lindquist E.A."/>
            <person name="Lipzen A."/>
            <person name="Malagnac F."/>
            <person name="Mello A."/>
            <person name="Molinier V."/>
            <person name="Miyauchi S."/>
            <person name="Poulain J."/>
            <person name="Riccioni C."/>
            <person name="Rubini A."/>
            <person name="Sitrit Y."/>
            <person name="Splivallo R."/>
            <person name="Traeger S."/>
            <person name="Wang M."/>
            <person name="Zifcakova L."/>
            <person name="Wipf D."/>
            <person name="Zambonelli A."/>
            <person name="Paolocci F."/>
            <person name="Nowrousian M."/>
            <person name="Ottonello S."/>
            <person name="Baldrian P."/>
            <person name="Spatafora J.W."/>
            <person name="Henrissat B."/>
            <person name="Nagy L.G."/>
            <person name="Aury J.M."/>
            <person name="Wincker P."/>
            <person name="Grigoriev I.V."/>
            <person name="Bonfante P."/>
            <person name="Martin F.M."/>
        </authorList>
    </citation>
    <scope>NUCLEOTIDE SEQUENCE [LARGE SCALE GENOMIC DNA]</scope>
    <source>
        <strain evidence="3 4">120613-1</strain>
    </source>
</reference>
<keyword evidence="2" id="KW-0472">Membrane</keyword>
<feature type="transmembrane region" description="Helical" evidence="2">
    <location>
        <begin position="92"/>
        <end position="110"/>
    </location>
</feature>